<evidence type="ECO:0000313" key="3">
    <source>
        <dbReference type="EMBL" id="BCK84035.1"/>
    </source>
</evidence>
<keyword evidence="1" id="KW-0238">DNA-binding</keyword>
<evidence type="ECO:0000259" key="2">
    <source>
        <dbReference type="PROSITE" id="PS50943"/>
    </source>
</evidence>
<dbReference type="Gene3D" id="2.60.40.730">
    <property type="entry name" value="SOR catalytic domain"/>
    <property type="match status" value="1"/>
</dbReference>
<reference evidence="3" key="1">
    <citation type="submission" date="2020-09" db="EMBL/GenBank/DDBJ databases">
        <title>New species isolated from human feces.</title>
        <authorList>
            <person name="Kitahara M."/>
            <person name="Shigeno Y."/>
            <person name="Shime M."/>
            <person name="Matsumoto Y."/>
            <person name="Nakamura S."/>
            <person name="Motooka D."/>
            <person name="Fukuoka S."/>
            <person name="Nishikawa H."/>
            <person name="Benno Y."/>
        </authorList>
    </citation>
    <scope>NUCLEOTIDE SEQUENCE</scope>
    <source>
        <strain evidence="3">MM59</strain>
    </source>
</reference>
<dbReference type="CDD" id="cd00093">
    <property type="entry name" value="HTH_XRE"/>
    <property type="match status" value="1"/>
</dbReference>
<gene>
    <name evidence="3" type="ORF">MM59RIKEN_13540</name>
</gene>
<dbReference type="Gene3D" id="1.10.260.40">
    <property type="entry name" value="lambda repressor-like DNA-binding domains"/>
    <property type="match status" value="1"/>
</dbReference>
<dbReference type="PANTHER" id="PTHR46558:SF4">
    <property type="entry name" value="DNA-BIDING PHAGE PROTEIN"/>
    <property type="match status" value="1"/>
</dbReference>
<dbReference type="PANTHER" id="PTHR46558">
    <property type="entry name" value="TRACRIPTIONAL REGULATORY PROTEIN-RELATED-RELATED"/>
    <property type="match status" value="1"/>
</dbReference>
<keyword evidence="4" id="KW-1185">Reference proteome</keyword>
<proteinExistence type="predicted"/>
<dbReference type="SMART" id="SM00530">
    <property type="entry name" value="HTH_XRE"/>
    <property type="match status" value="1"/>
</dbReference>
<organism evidence="3 4">
    <name type="scientific">Pusillibacter faecalis</name>
    <dbReference type="NCBI Taxonomy" id="2714358"/>
    <lineage>
        <taxon>Bacteria</taxon>
        <taxon>Bacillati</taxon>
        <taxon>Bacillota</taxon>
        <taxon>Clostridia</taxon>
        <taxon>Eubacteriales</taxon>
        <taxon>Oscillospiraceae</taxon>
        <taxon>Pusillibacter</taxon>
    </lineage>
</organism>
<accession>A0A810QBU7</accession>
<feature type="domain" description="HTH cro/C1-type" evidence="2">
    <location>
        <begin position="9"/>
        <end position="63"/>
    </location>
</feature>
<evidence type="ECO:0000313" key="4">
    <source>
        <dbReference type="Proteomes" id="UP000679848"/>
    </source>
</evidence>
<dbReference type="GO" id="GO:0005506">
    <property type="term" value="F:iron ion binding"/>
    <property type="evidence" value="ECO:0007669"/>
    <property type="project" value="InterPro"/>
</dbReference>
<dbReference type="InterPro" id="IPR001387">
    <property type="entry name" value="Cro/C1-type_HTH"/>
</dbReference>
<dbReference type="RefSeq" id="WP_213542969.1">
    <property type="nucleotide sequence ID" value="NZ_AP023420.1"/>
</dbReference>
<dbReference type="KEGG" id="pfaa:MM59RIKEN_13540"/>
<dbReference type="GO" id="GO:0016491">
    <property type="term" value="F:oxidoreductase activity"/>
    <property type="evidence" value="ECO:0007669"/>
    <property type="project" value="InterPro"/>
</dbReference>
<dbReference type="SUPFAM" id="SSF47413">
    <property type="entry name" value="lambda repressor-like DNA-binding domains"/>
    <property type="match status" value="1"/>
</dbReference>
<dbReference type="EMBL" id="AP023420">
    <property type="protein sequence ID" value="BCK84035.1"/>
    <property type="molecule type" value="Genomic_DNA"/>
</dbReference>
<dbReference type="Proteomes" id="UP000679848">
    <property type="component" value="Chromosome"/>
</dbReference>
<evidence type="ECO:0000256" key="1">
    <source>
        <dbReference type="ARBA" id="ARBA00023125"/>
    </source>
</evidence>
<dbReference type="SUPFAM" id="SSF49367">
    <property type="entry name" value="Superoxide reductase-like"/>
    <property type="match status" value="1"/>
</dbReference>
<dbReference type="InterPro" id="IPR036073">
    <property type="entry name" value="Desulfoferrodoxin_Fe-bd_dom_sf"/>
</dbReference>
<dbReference type="GO" id="GO:0003677">
    <property type="term" value="F:DNA binding"/>
    <property type="evidence" value="ECO:0007669"/>
    <property type="project" value="UniProtKB-KW"/>
</dbReference>
<dbReference type="PROSITE" id="PS50943">
    <property type="entry name" value="HTH_CROC1"/>
    <property type="match status" value="1"/>
</dbReference>
<dbReference type="AlphaFoldDB" id="A0A810QBU7"/>
<sequence length="193" mass="21389">MNYVSGKTIRSLREKRNLTQKALARLVNVSDKAISKWETEKGLPDIGVLGDLSQALGVSIAELMTGDLKANENTSANMKKSRFYICPICGNSIMAVGEGCFSCCGVTLPPLEAEPCDEAHSLTLEEVDGEYYVTMRHEMSKTHYISLIAYVTLDSLEVVKLYPEQDVSVRLRKKGRGILYACCNRDGLFRKAI</sequence>
<dbReference type="InterPro" id="IPR010982">
    <property type="entry name" value="Lambda_DNA-bd_dom_sf"/>
</dbReference>
<name>A0A810QBU7_9FIRM</name>
<protein>
    <submittedName>
        <fullName evidence="3">XRE family transcriptional regulator</fullName>
    </submittedName>
</protein>
<dbReference type="Pfam" id="PF01381">
    <property type="entry name" value="HTH_3"/>
    <property type="match status" value="1"/>
</dbReference>